<organism evidence="2 3">
    <name type="scientific">Corallococcus sicarius</name>
    <dbReference type="NCBI Taxonomy" id="2316726"/>
    <lineage>
        <taxon>Bacteria</taxon>
        <taxon>Pseudomonadati</taxon>
        <taxon>Myxococcota</taxon>
        <taxon>Myxococcia</taxon>
        <taxon>Myxococcales</taxon>
        <taxon>Cystobacterineae</taxon>
        <taxon>Myxococcaceae</taxon>
        <taxon>Corallococcus</taxon>
    </lineage>
</organism>
<gene>
    <name evidence="2" type="ORF">D7X12_31360</name>
</gene>
<feature type="non-terminal residue" evidence="2">
    <location>
        <position position="51"/>
    </location>
</feature>
<accession>A0A3A8NAC3</accession>
<evidence type="ECO:0000313" key="3">
    <source>
        <dbReference type="Proteomes" id="UP000273405"/>
    </source>
</evidence>
<dbReference type="AlphaFoldDB" id="A0A3A8NAC3"/>
<dbReference type="Proteomes" id="UP000273405">
    <property type="component" value="Unassembled WGS sequence"/>
</dbReference>
<evidence type="ECO:0000313" key="2">
    <source>
        <dbReference type="EMBL" id="RKH36952.1"/>
    </source>
</evidence>
<sequence>MASKINDSSRPLTSVSRTSAQDARAPEAKSRNRPIAWKDGFESSGARPPLP</sequence>
<protein>
    <submittedName>
        <fullName evidence="2">Peptidase M28</fullName>
    </submittedName>
</protein>
<keyword evidence="3" id="KW-1185">Reference proteome</keyword>
<name>A0A3A8NAC3_9BACT</name>
<dbReference type="EMBL" id="RAWG01000270">
    <property type="protein sequence ID" value="RKH36952.1"/>
    <property type="molecule type" value="Genomic_DNA"/>
</dbReference>
<comment type="caution">
    <text evidence="2">The sequence shown here is derived from an EMBL/GenBank/DDBJ whole genome shotgun (WGS) entry which is preliminary data.</text>
</comment>
<reference evidence="3" key="1">
    <citation type="submission" date="2018-09" db="EMBL/GenBank/DDBJ databases">
        <authorList>
            <person name="Livingstone P.G."/>
            <person name="Whitworth D.E."/>
        </authorList>
    </citation>
    <scope>NUCLEOTIDE SEQUENCE [LARGE SCALE GENOMIC DNA]</scope>
    <source>
        <strain evidence="3">CA040B</strain>
    </source>
</reference>
<proteinExistence type="predicted"/>
<feature type="region of interest" description="Disordered" evidence="1">
    <location>
        <begin position="1"/>
        <end position="51"/>
    </location>
</feature>
<evidence type="ECO:0000256" key="1">
    <source>
        <dbReference type="SAM" id="MobiDB-lite"/>
    </source>
</evidence>
<feature type="compositionally biased region" description="Polar residues" evidence="1">
    <location>
        <begin position="1"/>
        <end position="21"/>
    </location>
</feature>